<keyword evidence="6" id="KW-1185">Reference proteome</keyword>
<dbReference type="InterPro" id="IPR002734">
    <property type="entry name" value="RibDG_C"/>
</dbReference>
<evidence type="ECO:0000256" key="2">
    <source>
        <dbReference type="ARBA" id="ARBA00022857"/>
    </source>
</evidence>
<evidence type="ECO:0000259" key="4">
    <source>
        <dbReference type="Pfam" id="PF01872"/>
    </source>
</evidence>
<dbReference type="EMBL" id="BAAAME010000004">
    <property type="protein sequence ID" value="GAA1740194.1"/>
    <property type="molecule type" value="Genomic_DNA"/>
</dbReference>
<protein>
    <submittedName>
        <fullName evidence="5">Pyrimidine reductase family protein</fullName>
    </submittedName>
</protein>
<evidence type="ECO:0000256" key="1">
    <source>
        <dbReference type="ARBA" id="ARBA00005104"/>
    </source>
</evidence>
<dbReference type="Gene3D" id="3.40.430.10">
    <property type="entry name" value="Dihydrofolate Reductase, subunit A"/>
    <property type="match status" value="1"/>
</dbReference>
<dbReference type="Pfam" id="PF01872">
    <property type="entry name" value="RibD_C"/>
    <property type="match status" value="1"/>
</dbReference>
<proteinExistence type="predicted"/>
<reference evidence="6" key="1">
    <citation type="journal article" date="2019" name="Int. J. Syst. Evol. Microbiol.">
        <title>The Global Catalogue of Microorganisms (GCM) 10K type strain sequencing project: providing services to taxonomists for standard genome sequencing and annotation.</title>
        <authorList>
            <consortium name="The Broad Institute Genomics Platform"/>
            <consortium name="The Broad Institute Genome Sequencing Center for Infectious Disease"/>
            <person name="Wu L."/>
            <person name="Ma J."/>
        </authorList>
    </citation>
    <scope>NUCLEOTIDE SEQUENCE [LARGE SCALE GENOMIC DNA]</scope>
    <source>
        <strain evidence="6">JCM 13518</strain>
    </source>
</reference>
<dbReference type="Proteomes" id="UP001501057">
    <property type="component" value="Unassembled WGS sequence"/>
</dbReference>
<dbReference type="PANTHER" id="PTHR38011:SF7">
    <property type="entry name" value="2,5-DIAMINO-6-RIBOSYLAMINO-4(3H)-PYRIMIDINONE 5'-PHOSPHATE REDUCTASE"/>
    <property type="match status" value="1"/>
</dbReference>
<dbReference type="RefSeq" id="WP_344200945.1">
    <property type="nucleotide sequence ID" value="NZ_BAAAME010000004.1"/>
</dbReference>
<name>A0ABP4VZA7_9ACTN</name>
<keyword evidence="2" id="KW-0521">NADP</keyword>
<comment type="pathway">
    <text evidence="1">Cofactor biosynthesis; riboflavin biosynthesis.</text>
</comment>
<keyword evidence="3" id="KW-0560">Oxidoreductase</keyword>
<dbReference type="InterPro" id="IPR024072">
    <property type="entry name" value="DHFR-like_dom_sf"/>
</dbReference>
<sequence>MTASDADATPLREIWGAEPTGRSVDQAALTGLYAWPEGPWVRAMMATTLDGAAAGADGVSGSVSSDADRLVFLEVRRRADAVLVGAGTIRAEQYTPMVAKDADRDARQAAGQLPAPVLAVVSRSLDLPWELPVWSESTHRPLVLTDGSASPERQAAAEGRVEVVNLPDLEPRRIVQALVDRGLPHVVCEGGPRLLRDLLAAGVVDEADITVSPMFVGTDASPSTPVLPEAVRAELAGVLVGDDFLMTRYRIVAP</sequence>
<feature type="domain" description="Bacterial bifunctional deaminase-reductase C-terminal" evidence="4">
    <location>
        <begin position="39"/>
        <end position="224"/>
    </location>
</feature>
<evidence type="ECO:0000256" key="3">
    <source>
        <dbReference type="ARBA" id="ARBA00023002"/>
    </source>
</evidence>
<evidence type="ECO:0000313" key="5">
    <source>
        <dbReference type="EMBL" id="GAA1740194.1"/>
    </source>
</evidence>
<dbReference type="PANTHER" id="PTHR38011">
    <property type="entry name" value="DIHYDROFOLATE REDUCTASE FAMILY PROTEIN (AFU_ORTHOLOGUE AFUA_8G06820)"/>
    <property type="match status" value="1"/>
</dbReference>
<comment type="caution">
    <text evidence="5">The sequence shown here is derived from an EMBL/GenBank/DDBJ whole genome shotgun (WGS) entry which is preliminary data.</text>
</comment>
<dbReference type="SUPFAM" id="SSF53597">
    <property type="entry name" value="Dihydrofolate reductase-like"/>
    <property type="match status" value="1"/>
</dbReference>
<evidence type="ECO:0000313" key="6">
    <source>
        <dbReference type="Proteomes" id="UP001501057"/>
    </source>
</evidence>
<accession>A0ABP4VZA7</accession>
<organism evidence="5 6">
    <name type="scientific">Aeromicrobium alkaliterrae</name>
    <dbReference type="NCBI Taxonomy" id="302168"/>
    <lineage>
        <taxon>Bacteria</taxon>
        <taxon>Bacillati</taxon>
        <taxon>Actinomycetota</taxon>
        <taxon>Actinomycetes</taxon>
        <taxon>Propionibacteriales</taxon>
        <taxon>Nocardioidaceae</taxon>
        <taxon>Aeromicrobium</taxon>
    </lineage>
</organism>
<gene>
    <name evidence="5" type="ORF">GCM10009710_20580</name>
</gene>
<dbReference type="InterPro" id="IPR050765">
    <property type="entry name" value="Riboflavin_Biosynth_HTPR"/>
</dbReference>